<proteinExistence type="predicted"/>
<dbReference type="GO" id="GO:0016874">
    <property type="term" value="F:ligase activity"/>
    <property type="evidence" value="ECO:0007669"/>
    <property type="project" value="UniProtKB-KW"/>
</dbReference>
<dbReference type="EMBL" id="BK032721">
    <property type="protein sequence ID" value="DAF56780.1"/>
    <property type="molecule type" value="Genomic_DNA"/>
</dbReference>
<protein>
    <submittedName>
        <fullName evidence="1">RimK-related lysine biosynthesis protein, Probable-dependent amine/thiol ligase family Amino-group</fullName>
    </submittedName>
</protein>
<accession>A0A8S5T092</accession>
<keyword evidence="1" id="KW-0436">Ligase</keyword>
<name>A0A8S5T092_9CAUD</name>
<organism evidence="1">
    <name type="scientific">Myoviridae sp. ctWb16</name>
    <dbReference type="NCBI Taxonomy" id="2827690"/>
    <lineage>
        <taxon>Viruses</taxon>
        <taxon>Duplodnaviria</taxon>
        <taxon>Heunggongvirae</taxon>
        <taxon>Uroviricota</taxon>
        <taxon>Caudoviricetes</taxon>
    </lineage>
</organism>
<sequence length="211" mass="25153">MIIEKLIELHKIPSYTLDGWELKGNPIITLASYQYNGTELSQVNNKIMQPIIKYIDINKSNESIIKKLLIDLWNNMSFREEFYEVYHRLKREKNIKNITYATNEYFQLREDDIQIEWKENNTYNSFYDNDFYPFNVNKINDIDDFKVYIDTIKCPFCGYDTKLPANSPLFISLQKDFICPKCNKIIIQHSPITTYCLDDEKIIKELGLKNE</sequence>
<reference evidence="1" key="1">
    <citation type="journal article" date="2021" name="Proc. Natl. Acad. Sci. U.S.A.">
        <title>A Catalog of Tens of Thousands of Viruses from Human Metagenomes Reveals Hidden Associations with Chronic Diseases.</title>
        <authorList>
            <person name="Tisza M.J."/>
            <person name="Buck C.B."/>
        </authorList>
    </citation>
    <scope>NUCLEOTIDE SEQUENCE</scope>
    <source>
        <strain evidence="1">CtWb16</strain>
    </source>
</reference>
<evidence type="ECO:0000313" key="1">
    <source>
        <dbReference type="EMBL" id="DAF56780.1"/>
    </source>
</evidence>